<keyword evidence="3" id="KW-1185">Reference proteome</keyword>
<organism evidence="2 3">
    <name type="scientific">Alicyclobacillus dauci</name>
    <dbReference type="NCBI Taxonomy" id="1475485"/>
    <lineage>
        <taxon>Bacteria</taxon>
        <taxon>Bacillati</taxon>
        <taxon>Bacillota</taxon>
        <taxon>Bacilli</taxon>
        <taxon>Bacillales</taxon>
        <taxon>Alicyclobacillaceae</taxon>
        <taxon>Alicyclobacillus</taxon>
    </lineage>
</organism>
<reference evidence="2" key="1">
    <citation type="submission" date="2022-08" db="EMBL/GenBank/DDBJ databases">
        <title>Alicyclobacillus dauci DSM2870, complete genome.</title>
        <authorList>
            <person name="Wang Q."/>
            <person name="Cai R."/>
            <person name="Wang Z."/>
        </authorList>
    </citation>
    <scope>NUCLEOTIDE SEQUENCE</scope>
    <source>
        <strain evidence="2">DSM 28700</strain>
    </source>
</reference>
<dbReference type="Proteomes" id="UP001164803">
    <property type="component" value="Chromosome"/>
</dbReference>
<protein>
    <submittedName>
        <fullName evidence="2">ATPase</fullName>
    </submittedName>
</protein>
<proteinExistence type="predicted"/>
<dbReference type="InterPro" id="IPR043129">
    <property type="entry name" value="ATPase_NBD"/>
</dbReference>
<accession>A0ABY6YZX8</accession>
<name>A0ABY6YZX8_9BACL</name>
<dbReference type="PANTHER" id="PTHR43190">
    <property type="entry name" value="N-ACETYL-D-GLUCOSAMINE KINASE"/>
    <property type="match status" value="1"/>
</dbReference>
<dbReference type="Pfam" id="PF01869">
    <property type="entry name" value="BcrAD_BadFG"/>
    <property type="match status" value="1"/>
</dbReference>
<dbReference type="SUPFAM" id="SSF53067">
    <property type="entry name" value="Actin-like ATPase domain"/>
    <property type="match status" value="2"/>
</dbReference>
<dbReference type="Gene3D" id="3.30.420.40">
    <property type="match status" value="2"/>
</dbReference>
<gene>
    <name evidence="2" type="ORF">NZD86_17625</name>
</gene>
<sequence>MKYFLGLDGGGSKTFTVVVDETGHLLGRGHGGPGNYQTVGIEEALRSYREAIEEALREAGITIHQVTFAEFGLAGADRQKDLNILLPAIETTGFAYWDVVCDTFEGLRTGSRENVGVILVCGSGTNAAGRNLRGDTVQIGGFGYLFGDTAGGHYLAQEAFRAAARAWDRRGPKTSLSEKIPRYHGLGDMGEVLAYYWDNDLYKTSLDMCKLLHEAADEGDEMAIQILRACGEELGVAANAVIDHLAGFEGMEIPIVLVGSVIQKGRNMHLLNALDDEIRTRHDSFRLVVPEMAPVFGAVLLAMDHVGLPVTEDMEHQFVSYGGHEG</sequence>
<evidence type="ECO:0000313" key="3">
    <source>
        <dbReference type="Proteomes" id="UP001164803"/>
    </source>
</evidence>
<dbReference type="InterPro" id="IPR002731">
    <property type="entry name" value="ATPase_BadF"/>
</dbReference>
<dbReference type="PANTHER" id="PTHR43190:SF3">
    <property type="entry name" value="N-ACETYL-D-GLUCOSAMINE KINASE"/>
    <property type="match status" value="1"/>
</dbReference>
<evidence type="ECO:0000259" key="1">
    <source>
        <dbReference type="Pfam" id="PF01869"/>
    </source>
</evidence>
<dbReference type="InterPro" id="IPR052519">
    <property type="entry name" value="Euk-type_GlcNAc_Kinase"/>
</dbReference>
<dbReference type="EMBL" id="CP104064">
    <property type="protein sequence ID" value="WAH36055.1"/>
    <property type="molecule type" value="Genomic_DNA"/>
</dbReference>
<feature type="domain" description="ATPase BadF/BadG/BcrA/BcrD type" evidence="1">
    <location>
        <begin position="5"/>
        <end position="302"/>
    </location>
</feature>
<dbReference type="RefSeq" id="WP_268043357.1">
    <property type="nucleotide sequence ID" value="NZ_CP104064.1"/>
</dbReference>
<dbReference type="CDD" id="cd24007">
    <property type="entry name" value="ASKHA_NBD_eukNAGK-like"/>
    <property type="match status" value="1"/>
</dbReference>
<evidence type="ECO:0000313" key="2">
    <source>
        <dbReference type="EMBL" id="WAH36055.1"/>
    </source>
</evidence>